<accession>A0ABQ3PSV4</accession>
<protein>
    <submittedName>
        <fullName evidence="2">Uncharacterized protein</fullName>
    </submittedName>
</protein>
<dbReference type="EMBL" id="BNDW01000120">
    <property type="protein sequence ID" value="GHI28103.1"/>
    <property type="molecule type" value="Genomic_DNA"/>
</dbReference>
<organism evidence="2 3">
    <name type="scientific">Streptomyces hydrogenans</name>
    <dbReference type="NCBI Taxonomy" id="1873719"/>
    <lineage>
        <taxon>Bacteria</taxon>
        <taxon>Bacillati</taxon>
        <taxon>Actinomycetota</taxon>
        <taxon>Actinomycetes</taxon>
        <taxon>Kitasatosporales</taxon>
        <taxon>Streptomycetaceae</taxon>
        <taxon>Streptomyces</taxon>
    </lineage>
</organism>
<proteinExistence type="predicted"/>
<evidence type="ECO:0000256" key="1">
    <source>
        <dbReference type="SAM" id="MobiDB-lite"/>
    </source>
</evidence>
<feature type="compositionally biased region" description="Basic and acidic residues" evidence="1">
    <location>
        <begin position="7"/>
        <end position="24"/>
    </location>
</feature>
<feature type="region of interest" description="Disordered" evidence="1">
    <location>
        <begin position="47"/>
        <end position="72"/>
    </location>
</feature>
<evidence type="ECO:0000313" key="3">
    <source>
        <dbReference type="Proteomes" id="UP001052739"/>
    </source>
</evidence>
<name>A0ABQ3PSV4_9ACTN</name>
<feature type="region of interest" description="Disordered" evidence="1">
    <location>
        <begin position="1"/>
        <end position="27"/>
    </location>
</feature>
<comment type="caution">
    <text evidence="2">The sequence shown here is derived from an EMBL/GenBank/DDBJ whole genome shotgun (WGS) entry which is preliminary data.</text>
</comment>
<evidence type="ECO:0000313" key="2">
    <source>
        <dbReference type="EMBL" id="GHI28103.1"/>
    </source>
</evidence>
<reference evidence="2" key="1">
    <citation type="submission" date="2024-05" db="EMBL/GenBank/DDBJ databases">
        <title>Whole genome shotgun sequence of Streptomyces hydrogenans NBRC 13475.</title>
        <authorList>
            <person name="Komaki H."/>
            <person name="Tamura T."/>
        </authorList>
    </citation>
    <scope>NUCLEOTIDE SEQUENCE</scope>
    <source>
        <strain evidence="2">NBRC 13475</strain>
    </source>
</reference>
<keyword evidence="3" id="KW-1185">Reference proteome</keyword>
<gene>
    <name evidence="2" type="ORF">Shyd_94740</name>
</gene>
<sequence length="72" mass="7866">MFCRRVSHSDARSRRFGKGEHGGEARLMLTTGGPAATEVWRWTLEPGEEYPSHPQLAPEHRRGHGALGGGTA</sequence>
<dbReference type="Proteomes" id="UP001052739">
    <property type="component" value="Unassembled WGS sequence"/>
</dbReference>